<organism evidence="1 2">
    <name type="scientific">Ohtaekwangia koreensis</name>
    <dbReference type="NCBI Taxonomy" id="688867"/>
    <lineage>
        <taxon>Bacteria</taxon>
        <taxon>Pseudomonadati</taxon>
        <taxon>Bacteroidota</taxon>
        <taxon>Cytophagia</taxon>
        <taxon>Cytophagales</taxon>
        <taxon>Fulvivirgaceae</taxon>
        <taxon>Ohtaekwangia</taxon>
    </lineage>
</organism>
<protein>
    <submittedName>
        <fullName evidence="1">Uncharacterized protein</fullName>
    </submittedName>
</protein>
<gene>
    <name evidence="1" type="ORF">SAMN05660236_3309</name>
</gene>
<evidence type="ECO:0000313" key="1">
    <source>
        <dbReference type="EMBL" id="SKC75850.1"/>
    </source>
</evidence>
<sequence>MQRNSRHMVYVFTSVSGFKINSYMKRYSIHSIRTLLFLLLAVFTLSARVDNNPEDVESHIKNVTGTYNVSDKRRAGIESKNYSITITKSVAGIAAIELANFGNVMYVPVTAVVRGNNFYIEPQIFKGKKMSIVISGSGTITDAGLLFDYTIDTGKSHLVYQCEAIKK</sequence>
<evidence type="ECO:0000313" key="2">
    <source>
        <dbReference type="Proteomes" id="UP000190961"/>
    </source>
</evidence>
<reference evidence="1 2" key="1">
    <citation type="submission" date="2017-02" db="EMBL/GenBank/DDBJ databases">
        <authorList>
            <person name="Peterson S.W."/>
        </authorList>
    </citation>
    <scope>NUCLEOTIDE SEQUENCE [LARGE SCALE GENOMIC DNA]</scope>
    <source>
        <strain evidence="1 2">DSM 25262</strain>
    </source>
</reference>
<name>A0A1T5LIN3_9BACT</name>
<accession>A0A1T5LIN3</accession>
<dbReference type="STRING" id="688867.SAMN05660236_3309"/>
<dbReference type="Proteomes" id="UP000190961">
    <property type="component" value="Unassembled WGS sequence"/>
</dbReference>
<dbReference type="EMBL" id="FUZU01000002">
    <property type="protein sequence ID" value="SKC75850.1"/>
    <property type="molecule type" value="Genomic_DNA"/>
</dbReference>
<dbReference type="AlphaFoldDB" id="A0A1T5LIN3"/>
<keyword evidence="2" id="KW-1185">Reference proteome</keyword>
<proteinExistence type="predicted"/>